<dbReference type="AlphaFoldDB" id="A0A2P2Q3J0"/>
<proteinExistence type="predicted"/>
<reference evidence="2" key="1">
    <citation type="submission" date="2018-02" db="EMBL/GenBank/DDBJ databases">
        <title>Rhizophora mucronata_Transcriptome.</title>
        <authorList>
            <person name="Meera S.P."/>
            <person name="Sreeshan A."/>
            <person name="Augustine A."/>
        </authorList>
    </citation>
    <scope>NUCLEOTIDE SEQUENCE</scope>
    <source>
        <tissue evidence="2">Leaf</tissue>
    </source>
</reference>
<keyword evidence="1" id="KW-0472">Membrane</keyword>
<feature type="transmembrane region" description="Helical" evidence="1">
    <location>
        <begin position="39"/>
        <end position="63"/>
    </location>
</feature>
<sequence length="67" mass="7399">MLFGLLVRSESSDPCASPWGCRRLGECCNSCPAYACVCVYVSLPVMCACFCKIWGNFILVFFLSMAK</sequence>
<evidence type="ECO:0000256" key="1">
    <source>
        <dbReference type="SAM" id="Phobius"/>
    </source>
</evidence>
<evidence type="ECO:0000313" key="2">
    <source>
        <dbReference type="EMBL" id="MBX61479.1"/>
    </source>
</evidence>
<keyword evidence="1" id="KW-1133">Transmembrane helix</keyword>
<dbReference type="EMBL" id="GGEC01080995">
    <property type="protein sequence ID" value="MBX61479.1"/>
    <property type="molecule type" value="Transcribed_RNA"/>
</dbReference>
<organism evidence="2">
    <name type="scientific">Rhizophora mucronata</name>
    <name type="common">Asiatic mangrove</name>
    <dbReference type="NCBI Taxonomy" id="61149"/>
    <lineage>
        <taxon>Eukaryota</taxon>
        <taxon>Viridiplantae</taxon>
        <taxon>Streptophyta</taxon>
        <taxon>Embryophyta</taxon>
        <taxon>Tracheophyta</taxon>
        <taxon>Spermatophyta</taxon>
        <taxon>Magnoliopsida</taxon>
        <taxon>eudicotyledons</taxon>
        <taxon>Gunneridae</taxon>
        <taxon>Pentapetalae</taxon>
        <taxon>rosids</taxon>
        <taxon>fabids</taxon>
        <taxon>Malpighiales</taxon>
        <taxon>Rhizophoraceae</taxon>
        <taxon>Rhizophora</taxon>
    </lineage>
</organism>
<keyword evidence="1" id="KW-0812">Transmembrane</keyword>
<name>A0A2P2Q3J0_RHIMU</name>
<protein>
    <submittedName>
        <fullName evidence="2">Uncharacterized protein</fullName>
    </submittedName>
</protein>
<accession>A0A2P2Q3J0</accession>